<name>A0A972FSV5_9FLAO</name>
<accession>A0A972FSV5</accession>
<dbReference type="Proteomes" id="UP000712080">
    <property type="component" value="Unassembled WGS sequence"/>
</dbReference>
<dbReference type="EMBL" id="JAAMPU010000103">
    <property type="protein sequence ID" value="NMH27848.1"/>
    <property type="molecule type" value="Genomic_DNA"/>
</dbReference>
<organism evidence="1 2">
    <name type="scientific">Flavobacterium silvaticum</name>
    <dbReference type="NCBI Taxonomy" id="1852020"/>
    <lineage>
        <taxon>Bacteria</taxon>
        <taxon>Pseudomonadati</taxon>
        <taxon>Bacteroidota</taxon>
        <taxon>Flavobacteriia</taxon>
        <taxon>Flavobacteriales</taxon>
        <taxon>Flavobacteriaceae</taxon>
        <taxon>Flavobacterium</taxon>
    </lineage>
</organism>
<protein>
    <submittedName>
        <fullName evidence="1">Uncharacterized protein</fullName>
    </submittedName>
</protein>
<evidence type="ECO:0000313" key="2">
    <source>
        <dbReference type="Proteomes" id="UP000712080"/>
    </source>
</evidence>
<dbReference type="AlphaFoldDB" id="A0A972FSV5"/>
<reference evidence="1" key="1">
    <citation type="submission" date="2020-02" db="EMBL/GenBank/DDBJ databases">
        <title>Flavobacterium sp. genome.</title>
        <authorList>
            <person name="Jung H.S."/>
            <person name="Baek J.H."/>
            <person name="Jeon C.O."/>
        </authorList>
    </citation>
    <scope>NUCLEOTIDE SEQUENCE</scope>
    <source>
        <strain evidence="1">SE-s28</strain>
    </source>
</reference>
<proteinExistence type="predicted"/>
<comment type="caution">
    <text evidence="1">The sequence shown here is derived from an EMBL/GenBank/DDBJ whole genome shotgun (WGS) entry which is preliminary data.</text>
</comment>
<dbReference type="RefSeq" id="WP_169526895.1">
    <property type="nucleotide sequence ID" value="NZ_JAAMPU010000103.1"/>
</dbReference>
<keyword evidence="2" id="KW-1185">Reference proteome</keyword>
<evidence type="ECO:0000313" key="1">
    <source>
        <dbReference type="EMBL" id="NMH27848.1"/>
    </source>
</evidence>
<sequence>MKIWTSRNKRDDKIIAYVDNTIYKGNPKESVFENELHGLNQGRPSRNLFSVPQSLLKEINLTENEKSIRILFGNDSSEELKIQDDDKRKEIFDYLKEHIPNSRNSVETQSRIKAGKKTTFCHCNSFSAIRVDILYSTRN</sequence>
<gene>
    <name evidence="1" type="ORF">G6047_07380</name>
</gene>